<dbReference type="CDD" id="cd07185">
    <property type="entry name" value="OmpA_C-like"/>
    <property type="match status" value="1"/>
</dbReference>
<evidence type="ECO:0000256" key="5">
    <source>
        <dbReference type="SAM" id="SignalP"/>
    </source>
</evidence>
<protein>
    <submittedName>
        <fullName evidence="7">Membrane protein</fullName>
    </submittedName>
</protein>
<dbReference type="OrthoDB" id="9782229at2"/>
<dbReference type="EMBL" id="JRKS01000039">
    <property type="protein sequence ID" value="KGJ04872.1"/>
    <property type="molecule type" value="Genomic_DNA"/>
</dbReference>
<dbReference type="Proteomes" id="UP000029917">
    <property type="component" value="Unassembled WGS sequence"/>
</dbReference>
<evidence type="ECO:0000259" key="6">
    <source>
        <dbReference type="PROSITE" id="PS51123"/>
    </source>
</evidence>
<dbReference type="PROSITE" id="PS51123">
    <property type="entry name" value="OMPA_2"/>
    <property type="match status" value="1"/>
</dbReference>
<name>A0A099F3W3_9RHOB</name>
<evidence type="ECO:0000256" key="1">
    <source>
        <dbReference type="ARBA" id="ARBA00004442"/>
    </source>
</evidence>
<dbReference type="PANTHER" id="PTHR30329">
    <property type="entry name" value="STATOR ELEMENT OF FLAGELLAR MOTOR COMPLEX"/>
    <property type="match status" value="1"/>
</dbReference>
<dbReference type="InterPro" id="IPR050330">
    <property type="entry name" value="Bact_OuterMem_StrucFunc"/>
</dbReference>
<dbReference type="PRINTS" id="PR01021">
    <property type="entry name" value="OMPADOMAIN"/>
</dbReference>
<dbReference type="STRING" id="690417.IC63_11660"/>
<evidence type="ECO:0000256" key="3">
    <source>
        <dbReference type="ARBA" id="ARBA00023237"/>
    </source>
</evidence>
<feature type="domain" description="OmpA-like" evidence="6">
    <location>
        <begin position="102"/>
        <end position="218"/>
    </location>
</feature>
<evidence type="ECO:0000256" key="4">
    <source>
        <dbReference type="PROSITE-ProRule" id="PRU00473"/>
    </source>
</evidence>
<keyword evidence="2 4" id="KW-0472">Membrane</keyword>
<accession>A0A099F3W3</accession>
<comment type="caution">
    <text evidence="7">The sequence shown here is derived from an EMBL/GenBank/DDBJ whole genome shotgun (WGS) entry which is preliminary data.</text>
</comment>
<organism evidence="7 8">
    <name type="scientific">Paracoccus sphaerophysae</name>
    <dbReference type="NCBI Taxonomy" id="690417"/>
    <lineage>
        <taxon>Bacteria</taxon>
        <taxon>Pseudomonadati</taxon>
        <taxon>Pseudomonadota</taxon>
        <taxon>Alphaproteobacteria</taxon>
        <taxon>Rhodobacterales</taxon>
        <taxon>Paracoccaceae</taxon>
        <taxon>Paracoccus</taxon>
    </lineage>
</organism>
<dbReference type="Pfam" id="PF00691">
    <property type="entry name" value="OmpA"/>
    <property type="match status" value="1"/>
</dbReference>
<keyword evidence="3" id="KW-0998">Cell outer membrane</keyword>
<dbReference type="PANTHER" id="PTHR30329:SF21">
    <property type="entry name" value="LIPOPROTEIN YIAD-RELATED"/>
    <property type="match status" value="1"/>
</dbReference>
<keyword evidence="8" id="KW-1185">Reference proteome</keyword>
<gene>
    <name evidence="7" type="ORF">IC63_11660</name>
</gene>
<keyword evidence="5" id="KW-0732">Signal</keyword>
<feature type="chain" id="PRO_5001954369" evidence="5">
    <location>
        <begin position="22"/>
        <end position="218"/>
    </location>
</feature>
<reference evidence="7 8" key="2">
    <citation type="submission" date="2014-10" db="EMBL/GenBank/DDBJ databases">
        <title>Paracoccus sanguinis sp. nov., isolated from clinical specimens of New York State patients.</title>
        <authorList>
            <person name="Mingle L.A."/>
            <person name="Cole J.A."/>
            <person name="Lapierre P."/>
            <person name="Musser K.A."/>
        </authorList>
    </citation>
    <scope>NUCLEOTIDE SEQUENCE [LARGE SCALE GENOMIC DNA]</scope>
    <source>
        <strain evidence="7 8">HAMBI 3106</strain>
    </source>
</reference>
<dbReference type="AlphaFoldDB" id="A0A099F3W3"/>
<dbReference type="RefSeq" id="WP_036720415.1">
    <property type="nucleotide sequence ID" value="NZ_CALUAY010000035.1"/>
</dbReference>
<comment type="subcellular location">
    <subcellularLocation>
        <location evidence="1">Cell outer membrane</location>
    </subcellularLocation>
</comment>
<dbReference type="GO" id="GO:0009279">
    <property type="term" value="C:cell outer membrane"/>
    <property type="evidence" value="ECO:0007669"/>
    <property type="project" value="UniProtKB-SubCell"/>
</dbReference>
<dbReference type="Gene3D" id="3.30.1330.60">
    <property type="entry name" value="OmpA-like domain"/>
    <property type="match status" value="1"/>
</dbReference>
<dbReference type="InterPro" id="IPR006665">
    <property type="entry name" value="OmpA-like"/>
</dbReference>
<sequence length="218" mass="21973">MKHRISLIAATAALTALGACTDQYGQPVQMNRAQQGVIAGAAIGAIAGATRDDDSRGRGRDAIKGAIVGGAAGGLVGSALDAQARALQAQMTTPGVRVVNTGQTVNVTLPEGVLFGFDSAAVSGPAQSDLYALARNLQQYPNSTVQIVGHTDSTGAAAYNVGLSERRARAVAGILTAGGVSGNRIAAVGMGASQPIASNDTEAGRAQNRRVEIVIRPN</sequence>
<proteinExistence type="predicted"/>
<evidence type="ECO:0000313" key="7">
    <source>
        <dbReference type="EMBL" id="KGJ04872.1"/>
    </source>
</evidence>
<reference evidence="7 8" key="1">
    <citation type="submission" date="2014-09" db="EMBL/GenBank/DDBJ databases">
        <authorList>
            <person name="McGinnis J.M."/>
            <person name="Wolfgang W.J."/>
        </authorList>
    </citation>
    <scope>NUCLEOTIDE SEQUENCE [LARGE SCALE GENOMIC DNA]</scope>
    <source>
        <strain evidence="7 8">HAMBI 3106</strain>
    </source>
</reference>
<feature type="signal peptide" evidence="5">
    <location>
        <begin position="1"/>
        <end position="21"/>
    </location>
</feature>
<dbReference type="InterPro" id="IPR036737">
    <property type="entry name" value="OmpA-like_sf"/>
</dbReference>
<dbReference type="SUPFAM" id="SSF103088">
    <property type="entry name" value="OmpA-like"/>
    <property type="match status" value="1"/>
</dbReference>
<dbReference type="PROSITE" id="PS51257">
    <property type="entry name" value="PROKAR_LIPOPROTEIN"/>
    <property type="match status" value="1"/>
</dbReference>
<evidence type="ECO:0000256" key="2">
    <source>
        <dbReference type="ARBA" id="ARBA00023136"/>
    </source>
</evidence>
<evidence type="ECO:0000313" key="8">
    <source>
        <dbReference type="Proteomes" id="UP000029917"/>
    </source>
</evidence>
<dbReference type="InterPro" id="IPR006664">
    <property type="entry name" value="OMP_bac"/>
</dbReference>